<dbReference type="PATRIC" id="fig|1217690.3.peg.2375"/>
<keyword evidence="1" id="KW-1133">Transmembrane helix</keyword>
<dbReference type="Proteomes" id="UP000014041">
    <property type="component" value="Unassembled WGS sequence"/>
</dbReference>
<evidence type="ECO:0000313" key="3">
    <source>
        <dbReference type="Proteomes" id="UP000014041"/>
    </source>
</evidence>
<feature type="transmembrane region" description="Helical" evidence="1">
    <location>
        <begin position="158"/>
        <end position="186"/>
    </location>
</feature>
<name>R8Y041_ACICA</name>
<evidence type="ECO:0000313" key="2">
    <source>
        <dbReference type="EMBL" id="EOQ62436.1"/>
    </source>
</evidence>
<dbReference type="HOGENOM" id="CLU_1418806_0_0_6"/>
<accession>R8Y041</accession>
<gene>
    <name evidence="2" type="ORF">F935_02389</name>
</gene>
<protein>
    <submittedName>
        <fullName evidence="2">Uncharacterized protein</fullName>
    </submittedName>
</protein>
<comment type="caution">
    <text evidence="2">The sequence shown here is derived from an EMBL/GenBank/DDBJ whole genome shotgun (WGS) entry which is preliminary data.</text>
</comment>
<reference evidence="2 3" key="1">
    <citation type="submission" date="2013-02" db="EMBL/GenBank/DDBJ databases">
        <title>The Genome Sequence of Acinetobacter sp. ANC 3811.</title>
        <authorList>
            <consortium name="The Broad Institute Genome Sequencing Platform"/>
            <consortium name="The Broad Institute Genome Sequencing Center for Infectious Disease"/>
            <person name="Cerqueira G."/>
            <person name="Feldgarden M."/>
            <person name="Courvalin P."/>
            <person name="Perichon B."/>
            <person name="Grillot-Courvalin C."/>
            <person name="Clermont D."/>
            <person name="Rocha E."/>
            <person name="Yoon E.-J."/>
            <person name="Nemec A."/>
            <person name="Walker B."/>
            <person name="Young S.K."/>
            <person name="Zeng Q."/>
            <person name="Gargeya S."/>
            <person name="Fitzgerald M."/>
            <person name="Haas B."/>
            <person name="Abouelleil A."/>
            <person name="Alvarado L."/>
            <person name="Arachchi H.M."/>
            <person name="Berlin A.M."/>
            <person name="Chapman S.B."/>
            <person name="Dewar J."/>
            <person name="Goldberg J."/>
            <person name="Griggs A."/>
            <person name="Gujja S."/>
            <person name="Hansen M."/>
            <person name="Howarth C."/>
            <person name="Imamovic A."/>
            <person name="Larimer J."/>
            <person name="McCowan C."/>
            <person name="Murphy C."/>
            <person name="Neiman D."/>
            <person name="Pearson M."/>
            <person name="Priest M."/>
            <person name="Roberts A."/>
            <person name="Saif S."/>
            <person name="Shea T."/>
            <person name="Sisk P."/>
            <person name="Sykes S."/>
            <person name="Wortman J."/>
            <person name="Nusbaum C."/>
            <person name="Birren B."/>
        </authorList>
    </citation>
    <scope>NUCLEOTIDE SEQUENCE [LARGE SCALE GENOMIC DNA]</scope>
    <source>
        <strain evidence="2 3">ANC 3811</strain>
    </source>
</reference>
<dbReference type="EMBL" id="APQJ01000009">
    <property type="protein sequence ID" value="EOQ62436.1"/>
    <property type="molecule type" value="Genomic_DNA"/>
</dbReference>
<sequence length="195" mass="22790">MGVDVIYKLKTWISREVVDPFFSLYSYVYKNFVIVLTLSFCLIVLLCALNPSIVFTPKKEGFVVYEPEFKIKHGRMTSLIIKRGNKKFLINCAYFKNENGSFCELYRPRKLLKLEGSFFPYPSIFLDGNKIVASSVLFEDEKGSVINFSTSEEKIASWWIWVMFPTLLMRYLILIWLVVVVLILLLKAFKYQNKS</sequence>
<proteinExistence type="predicted"/>
<evidence type="ECO:0000256" key="1">
    <source>
        <dbReference type="SAM" id="Phobius"/>
    </source>
</evidence>
<dbReference type="AlphaFoldDB" id="R8Y041"/>
<keyword evidence="1" id="KW-0472">Membrane</keyword>
<feature type="transmembrane region" description="Helical" evidence="1">
    <location>
        <begin position="27"/>
        <end position="49"/>
    </location>
</feature>
<keyword evidence="1" id="KW-0812">Transmembrane</keyword>
<organism evidence="2 3">
    <name type="scientific">Acinetobacter calcoaceticus ANC 3811</name>
    <dbReference type="NCBI Taxonomy" id="1217690"/>
    <lineage>
        <taxon>Bacteria</taxon>
        <taxon>Pseudomonadati</taxon>
        <taxon>Pseudomonadota</taxon>
        <taxon>Gammaproteobacteria</taxon>
        <taxon>Moraxellales</taxon>
        <taxon>Moraxellaceae</taxon>
        <taxon>Acinetobacter</taxon>
        <taxon>Acinetobacter calcoaceticus/baumannii complex</taxon>
    </lineage>
</organism>